<feature type="transmembrane region" description="Helical" evidence="1">
    <location>
        <begin position="133"/>
        <end position="157"/>
    </location>
</feature>
<feature type="transmembrane region" description="Helical" evidence="1">
    <location>
        <begin position="330"/>
        <end position="351"/>
    </location>
</feature>
<feature type="transmembrane region" description="Helical" evidence="1">
    <location>
        <begin position="407"/>
        <end position="424"/>
    </location>
</feature>
<keyword evidence="1" id="KW-0472">Membrane</keyword>
<sequence length="435" mass="50882">REIFKSIVNNNFFKSKINRAIFFTLGTLAYIGYIYINISQFYIFNSSDDIRLAKQLVSSFVNVTIITSGLIYLFIDITFNLSSRSLFLLKCLPFSLKEISIAKVTFKLFLSMLIYEVIIIVALPLFTLTHMSVIQFVEIFIIIHLIMVDCFLVLEIIVHRLLMKYIPNILGYTIYTCSIISFCVLYFVHLRFKIDIWVYHSSYHINFMLFILLIASIIMLFGSIVTLYLSSESDTSYKMKNYLNIRLSIDRTVFNVIFLAIIRQKKLVYIFFLTILASVLGLIYFGWTQSLQIFYFLYPSMLVVGIFYASSTYKVRKFFNLYRISIMKEFMYLVISQIVLVLPMALLPMIVDLPMNYIYIGFMVITLTIISGFIFPAFESSINESTSSLLTFFIVIMISFLLSKPQYLFLVFLMILGTEFVCIYRERKEIFNENS</sequence>
<dbReference type="EMBL" id="AAXKXX010000056">
    <property type="protein sequence ID" value="EGQ4386162.1"/>
    <property type="molecule type" value="Genomic_DNA"/>
</dbReference>
<organism evidence="2 3">
    <name type="scientific">Staphylococcus pseudintermedius</name>
    <dbReference type="NCBI Taxonomy" id="283734"/>
    <lineage>
        <taxon>Bacteria</taxon>
        <taxon>Bacillati</taxon>
        <taxon>Bacillota</taxon>
        <taxon>Bacilli</taxon>
        <taxon>Bacillales</taxon>
        <taxon>Staphylococcaceae</taxon>
        <taxon>Staphylococcus</taxon>
        <taxon>Staphylococcus intermedius group</taxon>
    </lineage>
</organism>
<evidence type="ECO:0000313" key="3">
    <source>
        <dbReference type="Proteomes" id="UP000600220"/>
    </source>
</evidence>
<feature type="transmembrane region" description="Helical" evidence="1">
    <location>
        <begin position="56"/>
        <end position="75"/>
    </location>
</feature>
<feature type="transmembrane region" description="Helical" evidence="1">
    <location>
        <begin position="21"/>
        <end position="44"/>
    </location>
</feature>
<feature type="transmembrane region" description="Helical" evidence="1">
    <location>
        <begin position="104"/>
        <end position="127"/>
    </location>
</feature>
<keyword evidence="3" id="KW-1185">Reference proteome</keyword>
<feature type="non-terminal residue" evidence="2">
    <location>
        <position position="1"/>
    </location>
</feature>
<reference evidence="2 3" key="1">
    <citation type="submission" date="2018-11" db="EMBL/GenBank/DDBJ databases">
        <authorList>
            <consortium name="Veterinary Laboratory Investigation and Response Network"/>
        </authorList>
    </citation>
    <scope>NUCLEOTIDE SEQUENCE [LARGE SCALE GENOMIC DNA]</scope>
    <source>
        <strain evidence="2 3">SPSE-18-VL-LA-PA-Ryan-0021</strain>
    </source>
</reference>
<gene>
    <name evidence="2" type="ORF">EGV54_14090</name>
</gene>
<keyword evidence="1" id="KW-0812">Transmembrane</keyword>
<feature type="transmembrane region" description="Helical" evidence="1">
    <location>
        <begin position="208"/>
        <end position="230"/>
    </location>
</feature>
<evidence type="ECO:0000313" key="2">
    <source>
        <dbReference type="EMBL" id="EGQ4386162.1"/>
    </source>
</evidence>
<accession>A0A8H9C1G0</accession>
<dbReference type="AlphaFoldDB" id="A0A8H9C1G0"/>
<proteinExistence type="predicted"/>
<name>A0A8H9C1G0_STAPS</name>
<feature type="transmembrane region" description="Helical" evidence="1">
    <location>
        <begin position="267"/>
        <end position="287"/>
    </location>
</feature>
<evidence type="ECO:0000256" key="1">
    <source>
        <dbReference type="SAM" id="Phobius"/>
    </source>
</evidence>
<feature type="transmembrane region" description="Helical" evidence="1">
    <location>
        <begin position="169"/>
        <end position="188"/>
    </location>
</feature>
<protein>
    <submittedName>
        <fullName evidence="2">Uncharacterized protein</fullName>
    </submittedName>
</protein>
<feature type="transmembrane region" description="Helical" evidence="1">
    <location>
        <begin position="357"/>
        <end position="378"/>
    </location>
</feature>
<dbReference type="Proteomes" id="UP000600220">
    <property type="component" value="Unassembled WGS sequence"/>
</dbReference>
<comment type="caution">
    <text evidence="2">The sequence shown here is derived from an EMBL/GenBank/DDBJ whole genome shotgun (WGS) entry which is preliminary data.</text>
</comment>
<keyword evidence="1" id="KW-1133">Transmembrane helix</keyword>
<feature type="transmembrane region" description="Helical" evidence="1">
    <location>
        <begin position="293"/>
        <end position="309"/>
    </location>
</feature>
<feature type="transmembrane region" description="Helical" evidence="1">
    <location>
        <begin position="385"/>
        <end position="401"/>
    </location>
</feature>